<sequence>IKIENIKIINNNNYLTGDFMWSCDFDPSITSVYNLESVNQVTINRDGFILKLGPCDYTEPIGDKDQYFCTNQNPTIGNLTPNSNSIKWYESLSSTNELISTISLNDNQIYYAARQIGSCPESPRLAVTAHITQSPQAPTFTPPVFCKNEHKKLSDIIINGINISWYDSLSDGLKLSETIVLENNITYYASQTVNGCESERVQITPIIIETVLLSANSPQTFCIQQNATLDNIVINGQNIQWYDALTNGNLLANTTLLQSNTTYYASQTINGCESERVAILISIQNTPPATADVNQSFCTGSNPRIAEIQVTGQNIKWYDALNNGSLLTETTNLVDGKTYYASQTVNNCESERLAITVSVVNTPSTPTANGNQSFCKKENATLNNVQISGQNIRWYDTNFSAASLPNTTLLEDNKTYYASQTIGCESDRTPVLIRVYETPLPTANNNQLFCMDENATIANLSISGSNIKWYEDTTNGTVLAETSLLQNNKTYYATQTLNDCESERLAVTVEIQDTQNPITNSPQIFCVQENAKISDITISGQNINWFESVSSSINLSESTLLENGIVYYASQTINSCESDRIPISITILEATTGDCINFVDKLPFPKFFTPNNDGYNDTWAIDFAYLAPNTGIKIYDRYGKLLKVLLPNSSWNGQFNNQELPATDYWFVVTRANGQEYKGHFSLKR</sequence>
<dbReference type="NCBIfam" id="TIGR04131">
    <property type="entry name" value="Bac_Flav_CTERM"/>
    <property type="match status" value="1"/>
</dbReference>
<feature type="non-terminal residue" evidence="2">
    <location>
        <position position="1"/>
    </location>
</feature>
<feature type="domain" description="Ig-like" evidence="1">
    <location>
        <begin position="217"/>
        <end position="282"/>
    </location>
</feature>
<organism evidence="2 3">
    <name type="scientific">Flavobacterium magnesitis</name>
    <dbReference type="NCBI Taxonomy" id="3138077"/>
    <lineage>
        <taxon>Bacteria</taxon>
        <taxon>Pseudomonadati</taxon>
        <taxon>Bacteroidota</taxon>
        <taxon>Flavobacteriia</taxon>
        <taxon>Flavobacteriales</taxon>
        <taxon>Flavobacteriaceae</taxon>
        <taxon>Flavobacterium</taxon>
    </lineage>
</organism>
<feature type="domain" description="Ig-like" evidence="1">
    <location>
        <begin position="288"/>
        <end position="359"/>
    </location>
</feature>
<dbReference type="InterPro" id="IPR026341">
    <property type="entry name" value="T9SS_type_B"/>
</dbReference>
<accession>A0ABV4TI28</accession>
<dbReference type="InterPro" id="IPR044023">
    <property type="entry name" value="Ig_7"/>
</dbReference>
<reference evidence="2 3" key="1">
    <citation type="submission" date="2024-04" db="EMBL/GenBank/DDBJ databases">
        <title>New Clade of Flavobacterium.</title>
        <authorList>
            <person name="Matos L."/>
            <person name="Proenca D.N."/>
            <person name="Fransisco R.M."/>
            <person name="Chung A.P."/>
            <person name="Maccario L."/>
            <person name="Sorensen S.J."/>
            <person name="Morais P.V."/>
        </authorList>
    </citation>
    <scope>NUCLEOTIDE SEQUENCE [LARGE SCALE GENOMIC DNA]</scope>
    <source>
        <strain evidence="2 3">FBOR7N2.3</strain>
    </source>
</reference>
<dbReference type="EMBL" id="JBCFQK010000005">
    <property type="protein sequence ID" value="MFA9193764.1"/>
    <property type="molecule type" value="Genomic_DNA"/>
</dbReference>
<dbReference type="RefSeq" id="WP_373390868.1">
    <property type="nucleotide sequence ID" value="NZ_JBCFQK010000005.1"/>
</dbReference>
<name>A0ABV4TI28_9FLAO</name>
<evidence type="ECO:0000259" key="1">
    <source>
        <dbReference type="Pfam" id="PF19081"/>
    </source>
</evidence>
<protein>
    <submittedName>
        <fullName evidence="2">T9SS type B sorting domain-containing protein</fullName>
    </submittedName>
</protein>
<gene>
    <name evidence="2" type="ORF">AAGV33_05055</name>
</gene>
<evidence type="ECO:0000313" key="3">
    <source>
        <dbReference type="Proteomes" id="UP001574170"/>
    </source>
</evidence>
<dbReference type="Pfam" id="PF13585">
    <property type="entry name" value="CHU_C"/>
    <property type="match status" value="1"/>
</dbReference>
<dbReference type="Proteomes" id="UP001574170">
    <property type="component" value="Unassembled WGS sequence"/>
</dbReference>
<feature type="domain" description="Ig-like" evidence="1">
    <location>
        <begin position="363"/>
        <end position="435"/>
    </location>
</feature>
<feature type="domain" description="Ig-like" evidence="1">
    <location>
        <begin position="441"/>
        <end position="511"/>
    </location>
</feature>
<keyword evidence="3" id="KW-1185">Reference proteome</keyword>
<evidence type="ECO:0000313" key="2">
    <source>
        <dbReference type="EMBL" id="MFA9193764.1"/>
    </source>
</evidence>
<comment type="caution">
    <text evidence="2">The sequence shown here is derived from an EMBL/GenBank/DDBJ whole genome shotgun (WGS) entry which is preliminary data.</text>
</comment>
<dbReference type="Pfam" id="PF19081">
    <property type="entry name" value="Ig_7"/>
    <property type="match status" value="4"/>
</dbReference>
<proteinExistence type="predicted"/>